<dbReference type="Gene3D" id="3.20.20.450">
    <property type="entry name" value="EAL domain"/>
    <property type="match status" value="1"/>
</dbReference>
<dbReference type="Proteomes" id="UP000522313">
    <property type="component" value="Unassembled WGS sequence"/>
</dbReference>
<dbReference type="CDD" id="cd01948">
    <property type="entry name" value="EAL"/>
    <property type="match status" value="1"/>
</dbReference>
<reference evidence="2 3" key="1">
    <citation type="submission" date="2020-08" db="EMBL/GenBank/DDBJ databases">
        <title>The Agave Microbiome: Exploring the role of microbial communities in plant adaptations to desert environments.</title>
        <authorList>
            <person name="Partida-Martinez L.P."/>
        </authorList>
    </citation>
    <scope>NUCLEOTIDE SEQUENCE [LARGE SCALE GENOMIC DNA]</scope>
    <source>
        <strain evidence="2 3">AS3.13</strain>
    </source>
</reference>
<dbReference type="PANTHER" id="PTHR33121">
    <property type="entry name" value="CYCLIC DI-GMP PHOSPHODIESTERASE PDEF"/>
    <property type="match status" value="1"/>
</dbReference>
<dbReference type="InterPro" id="IPR050706">
    <property type="entry name" value="Cyclic-di-GMP_PDE-like"/>
</dbReference>
<feature type="domain" description="EAL" evidence="1">
    <location>
        <begin position="155"/>
        <end position="406"/>
    </location>
</feature>
<dbReference type="PROSITE" id="PS50883">
    <property type="entry name" value="EAL"/>
    <property type="match status" value="1"/>
</dbReference>
<reference evidence="2 3" key="2">
    <citation type="submission" date="2020-08" db="EMBL/GenBank/DDBJ databases">
        <authorList>
            <person name="Partida-Martinez L."/>
            <person name="Huntemann M."/>
            <person name="Clum A."/>
            <person name="Wang J."/>
            <person name="Palaniappan K."/>
            <person name="Ritter S."/>
            <person name="Chen I.-M."/>
            <person name="Stamatis D."/>
            <person name="Reddy T."/>
            <person name="O'Malley R."/>
            <person name="Daum C."/>
            <person name="Shapiro N."/>
            <person name="Ivanova N."/>
            <person name="Kyrpides N."/>
            <person name="Woyke T."/>
        </authorList>
    </citation>
    <scope>NUCLEOTIDE SEQUENCE [LARGE SCALE GENOMIC DNA]</scope>
    <source>
        <strain evidence="2 3">AS3.13</strain>
    </source>
</reference>
<accession>A0A7X0JA87</accession>
<dbReference type="RefSeq" id="WP_260396453.1">
    <property type="nucleotide sequence ID" value="NZ_JACHBT010000004.1"/>
</dbReference>
<evidence type="ECO:0000259" key="1">
    <source>
        <dbReference type="PROSITE" id="PS50883"/>
    </source>
</evidence>
<dbReference type="InterPro" id="IPR035919">
    <property type="entry name" value="EAL_sf"/>
</dbReference>
<dbReference type="AlphaFoldDB" id="A0A7X0JA87"/>
<dbReference type="InterPro" id="IPR001633">
    <property type="entry name" value="EAL_dom"/>
</dbReference>
<dbReference type="SUPFAM" id="SSF141868">
    <property type="entry name" value="EAL domain-like"/>
    <property type="match status" value="1"/>
</dbReference>
<organism evidence="2 3">
    <name type="scientific">Sphingomonas endophytica</name>
    <dbReference type="NCBI Taxonomy" id="869719"/>
    <lineage>
        <taxon>Bacteria</taxon>
        <taxon>Pseudomonadati</taxon>
        <taxon>Pseudomonadota</taxon>
        <taxon>Alphaproteobacteria</taxon>
        <taxon>Sphingomonadales</taxon>
        <taxon>Sphingomonadaceae</taxon>
        <taxon>Sphingomonas</taxon>
    </lineage>
</organism>
<name>A0A7X0JA87_9SPHN</name>
<sequence>MASLYHLAPPSPPDGNAAPPARQQGCVLAKVSNFNDLRRDIGVGPMRRLMQLLVGRVVEAVPGAAVELAARDVIAVDFATARPDALAHVVGLCRSACATLIQIEDFSCLPKMVASGAVAPVGGDSTLLVERAEAALADAEQAMAAPRASLPGGVEERVVAEVDGALDRGEMVLHYQPKVHIRRQAIDCVEALVRWQHPERGLVPPGDFIPATERAQRMERLTLWTIAQAITDQRTLRAQGHDLRIFINMSGHLLADAEFVRLACAAITAAPDARLGFEVTETSVIRDPDGAIAHLREFDRIGVRISIDDYGAGLSSLAYLKQLPACELKIDKLFVTQLTSSNRDPLIVRSTIDLAHALDMEVVAEGVETQAALALLSVMGCDMAQGYFISPPLAPAPLAAFLAAEQHHQATQDVRGSFTRRAAGWKRG</sequence>
<evidence type="ECO:0000313" key="3">
    <source>
        <dbReference type="Proteomes" id="UP000522313"/>
    </source>
</evidence>
<comment type="caution">
    <text evidence="2">The sequence shown here is derived from an EMBL/GenBank/DDBJ whole genome shotgun (WGS) entry which is preliminary data.</text>
</comment>
<dbReference type="EMBL" id="JACHBT010000004">
    <property type="protein sequence ID" value="MBB6503924.1"/>
    <property type="molecule type" value="Genomic_DNA"/>
</dbReference>
<dbReference type="PANTHER" id="PTHR33121:SF79">
    <property type="entry name" value="CYCLIC DI-GMP PHOSPHODIESTERASE PDED-RELATED"/>
    <property type="match status" value="1"/>
</dbReference>
<dbReference type="GO" id="GO:0071111">
    <property type="term" value="F:cyclic-guanylate-specific phosphodiesterase activity"/>
    <property type="evidence" value="ECO:0007669"/>
    <property type="project" value="InterPro"/>
</dbReference>
<dbReference type="SMART" id="SM00052">
    <property type="entry name" value="EAL"/>
    <property type="match status" value="1"/>
</dbReference>
<dbReference type="Pfam" id="PF00563">
    <property type="entry name" value="EAL"/>
    <property type="match status" value="1"/>
</dbReference>
<gene>
    <name evidence="2" type="ORF">F4693_000882</name>
</gene>
<proteinExistence type="predicted"/>
<protein>
    <submittedName>
        <fullName evidence="2">EAL domain-containing protein (Putative c-di-GMP-specific phosphodiesterase class I)</fullName>
    </submittedName>
</protein>
<evidence type="ECO:0000313" key="2">
    <source>
        <dbReference type="EMBL" id="MBB6503924.1"/>
    </source>
</evidence>